<name>A0ACB8SG44_9AGAM</name>
<dbReference type="Proteomes" id="UP000814140">
    <property type="component" value="Unassembled WGS sequence"/>
</dbReference>
<organism evidence="1 2">
    <name type="scientific">Artomyces pyxidatus</name>
    <dbReference type="NCBI Taxonomy" id="48021"/>
    <lineage>
        <taxon>Eukaryota</taxon>
        <taxon>Fungi</taxon>
        <taxon>Dikarya</taxon>
        <taxon>Basidiomycota</taxon>
        <taxon>Agaricomycotina</taxon>
        <taxon>Agaricomycetes</taxon>
        <taxon>Russulales</taxon>
        <taxon>Auriscalpiaceae</taxon>
        <taxon>Artomyces</taxon>
    </lineage>
</organism>
<gene>
    <name evidence="1" type="ORF">BV25DRAFT_1816425</name>
</gene>
<keyword evidence="2" id="KW-1185">Reference proteome</keyword>
<comment type="caution">
    <text evidence="1">The sequence shown here is derived from an EMBL/GenBank/DDBJ whole genome shotgun (WGS) entry which is preliminary data.</text>
</comment>
<protein>
    <submittedName>
        <fullName evidence="1">Uncharacterized protein</fullName>
    </submittedName>
</protein>
<reference evidence="1" key="1">
    <citation type="submission" date="2021-03" db="EMBL/GenBank/DDBJ databases">
        <authorList>
            <consortium name="DOE Joint Genome Institute"/>
            <person name="Ahrendt S."/>
            <person name="Looney B.P."/>
            <person name="Miyauchi S."/>
            <person name="Morin E."/>
            <person name="Drula E."/>
            <person name="Courty P.E."/>
            <person name="Chicoki N."/>
            <person name="Fauchery L."/>
            <person name="Kohler A."/>
            <person name="Kuo A."/>
            <person name="Labutti K."/>
            <person name="Pangilinan J."/>
            <person name="Lipzen A."/>
            <person name="Riley R."/>
            <person name="Andreopoulos W."/>
            <person name="He G."/>
            <person name="Johnson J."/>
            <person name="Barry K.W."/>
            <person name="Grigoriev I.V."/>
            <person name="Nagy L."/>
            <person name="Hibbett D."/>
            <person name="Henrissat B."/>
            <person name="Matheny P.B."/>
            <person name="Labbe J."/>
            <person name="Martin F."/>
        </authorList>
    </citation>
    <scope>NUCLEOTIDE SEQUENCE</scope>
    <source>
        <strain evidence="1">HHB10654</strain>
    </source>
</reference>
<accession>A0ACB8SG44</accession>
<evidence type="ECO:0000313" key="1">
    <source>
        <dbReference type="EMBL" id="KAI0054863.1"/>
    </source>
</evidence>
<sequence>MAQHALSKTKKKQIFSEEQEKWLQVAVACYMEKQDSGGKKELQQIYREVEDKCFQETKKKYSLFKSTVLARANG</sequence>
<proteinExistence type="predicted"/>
<dbReference type="EMBL" id="MU277336">
    <property type="protein sequence ID" value="KAI0054863.1"/>
    <property type="molecule type" value="Genomic_DNA"/>
</dbReference>
<reference evidence="1" key="2">
    <citation type="journal article" date="2022" name="New Phytol.">
        <title>Evolutionary transition to the ectomycorrhizal habit in the genomes of a hyperdiverse lineage of mushroom-forming fungi.</title>
        <authorList>
            <person name="Looney B."/>
            <person name="Miyauchi S."/>
            <person name="Morin E."/>
            <person name="Drula E."/>
            <person name="Courty P.E."/>
            <person name="Kohler A."/>
            <person name="Kuo A."/>
            <person name="LaButti K."/>
            <person name="Pangilinan J."/>
            <person name="Lipzen A."/>
            <person name="Riley R."/>
            <person name="Andreopoulos W."/>
            <person name="He G."/>
            <person name="Johnson J."/>
            <person name="Nolan M."/>
            <person name="Tritt A."/>
            <person name="Barry K.W."/>
            <person name="Grigoriev I.V."/>
            <person name="Nagy L.G."/>
            <person name="Hibbett D."/>
            <person name="Henrissat B."/>
            <person name="Matheny P.B."/>
            <person name="Labbe J."/>
            <person name="Martin F.M."/>
        </authorList>
    </citation>
    <scope>NUCLEOTIDE SEQUENCE</scope>
    <source>
        <strain evidence="1">HHB10654</strain>
    </source>
</reference>
<evidence type="ECO:0000313" key="2">
    <source>
        <dbReference type="Proteomes" id="UP000814140"/>
    </source>
</evidence>